<keyword evidence="1" id="KW-1133">Transmembrane helix</keyword>
<keyword evidence="1" id="KW-0472">Membrane</keyword>
<feature type="transmembrane region" description="Helical" evidence="1">
    <location>
        <begin position="12"/>
        <end position="33"/>
    </location>
</feature>
<name>A0A6J6NTS2_9ZZZZ</name>
<keyword evidence="1" id="KW-0812">Transmembrane</keyword>
<sequence length="139" mass="15494">MKFFKRIKPGTWVIVGFAAFILLVGGLMVGKYVSSLPVHRDVALALYNDKSDTRKVNSRVELAVRLDLNDTSGAKYPIQLEGRQAGAWQVIKKYTATKPKNTVVFRVHPARTGDIVYRAEVQTPQGVLTTNELVLHVTK</sequence>
<protein>
    <submittedName>
        <fullName evidence="2">Unannotated protein</fullName>
    </submittedName>
</protein>
<reference evidence="2" key="1">
    <citation type="submission" date="2020-05" db="EMBL/GenBank/DDBJ databases">
        <authorList>
            <person name="Chiriac C."/>
            <person name="Salcher M."/>
            <person name="Ghai R."/>
            <person name="Kavagutti S V."/>
        </authorList>
    </citation>
    <scope>NUCLEOTIDE SEQUENCE</scope>
</reference>
<evidence type="ECO:0000313" key="2">
    <source>
        <dbReference type="EMBL" id="CAB4688108.1"/>
    </source>
</evidence>
<gene>
    <name evidence="2" type="ORF">UFOPK2373_00627</name>
</gene>
<proteinExistence type="predicted"/>
<organism evidence="2">
    <name type="scientific">freshwater metagenome</name>
    <dbReference type="NCBI Taxonomy" id="449393"/>
    <lineage>
        <taxon>unclassified sequences</taxon>
        <taxon>metagenomes</taxon>
        <taxon>ecological metagenomes</taxon>
    </lineage>
</organism>
<dbReference type="AlphaFoldDB" id="A0A6J6NTS2"/>
<accession>A0A6J6NTS2</accession>
<evidence type="ECO:0000256" key="1">
    <source>
        <dbReference type="SAM" id="Phobius"/>
    </source>
</evidence>
<dbReference type="EMBL" id="CAEZXL010000093">
    <property type="protein sequence ID" value="CAB4688108.1"/>
    <property type="molecule type" value="Genomic_DNA"/>
</dbReference>